<keyword evidence="2" id="KW-1185">Reference proteome</keyword>
<accession>A0ABX7FLE8</accession>
<evidence type="ECO:0000313" key="1">
    <source>
        <dbReference type="EMBL" id="QRG66519.1"/>
    </source>
</evidence>
<name>A0ABX7FLE8_BRECH</name>
<dbReference type="InterPro" id="IPR024307">
    <property type="entry name" value="YmaF"/>
</dbReference>
<sequence length="111" mass="12917">MNEQHSHYLRFMSICNQPGHVHDYDTQTFVSDRHRHRMSGRTSLPEGSEYQHTHYYEGTTSFNDGHVHSFSGWTGPPVPLPDGNHYHEFYGQTTFDDGHTHYYRGVTGEAF</sequence>
<gene>
    <name evidence="1" type="ORF">JNE38_23810</name>
</gene>
<evidence type="ECO:0008006" key="3">
    <source>
        <dbReference type="Google" id="ProtNLM"/>
    </source>
</evidence>
<dbReference type="RefSeq" id="WP_203353585.1">
    <property type="nucleotide sequence ID" value="NZ_CP069127.1"/>
</dbReference>
<protein>
    <recommendedName>
        <fullName evidence="3">YmaF family protein</fullName>
    </recommendedName>
</protein>
<dbReference type="EMBL" id="CP069127">
    <property type="protein sequence ID" value="QRG66519.1"/>
    <property type="molecule type" value="Genomic_DNA"/>
</dbReference>
<organism evidence="1 2">
    <name type="scientific">Brevibacillus choshinensis</name>
    <dbReference type="NCBI Taxonomy" id="54911"/>
    <lineage>
        <taxon>Bacteria</taxon>
        <taxon>Bacillati</taxon>
        <taxon>Bacillota</taxon>
        <taxon>Bacilli</taxon>
        <taxon>Bacillales</taxon>
        <taxon>Paenibacillaceae</taxon>
        <taxon>Brevibacillus</taxon>
    </lineage>
</organism>
<reference evidence="1 2" key="1">
    <citation type="submission" date="2021-01" db="EMBL/GenBank/DDBJ databases">
        <title>Identification of strong promoters based on the transcriptome of Brevibacillus choshinensis.</title>
        <authorList>
            <person name="Yao D."/>
            <person name="Zhang K."/>
            <person name="Wu J."/>
        </authorList>
    </citation>
    <scope>NUCLEOTIDE SEQUENCE [LARGE SCALE GENOMIC DNA]</scope>
    <source>
        <strain evidence="1 2">HPD31-SP3</strain>
    </source>
</reference>
<proteinExistence type="predicted"/>
<dbReference type="Pfam" id="PF12788">
    <property type="entry name" value="YmaF"/>
    <property type="match status" value="1"/>
</dbReference>
<dbReference type="Proteomes" id="UP000596248">
    <property type="component" value="Chromosome"/>
</dbReference>
<evidence type="ECO:0000313" key="2">
    <source>
        <dbReference type="Proteomes" id="UP000596248"/>
    </source>
</evidence>